<dbReference type="Proteomes" id="UP000075041">
    <property type="component" value="Unassembled WGS sequence"/>
</dbReference>
<name>A0A822VLL0_STRSU</name>
<evidence type="ECO:0000313" key="2">
    <source>
        <dbReference type="Proteomes" id="UP000075041"/>
    </source>
</evidence>
<dbReference type="RefSeq" id="WP_043028757.1">
    <property type="nucleotide sequence ID" value="NZ_CECR01000022.1"/>
</dbReference>
<dbReference type="AlphaFoldDB" id="A0A822VLL0"/>
<protein>
    <recommendedName>
        <fullName evidence="3">Lipoprotein</fullName>
    </recommendedName>
</protein>
<reference evidence="1 2" key="1">
    <citation type="submission" date="2016-02" db="EMBL/GenBank/DDBJ databases">
        <authorList>
            <consortium name="Pathogen Informatics"/>
        </authorList>
    </citation>
    <scope>NUCLEOTIDE SEQUENCE [LARGE SCALE GENOMIC DNA]</scope>
    <source>
        <strain evidence="1 2">LOLA-SS005</strain>
    </source>
</reference>
<proteinExistence type="predicted"/>
<evidence type="ECO:0000313" key="1">
    <source>
        <dbReference type="EMBL" id="CYT98440.1"/>
    </source>
</evidence>
<dbReference type="PROSITE" id="PS51257">
    <property type="entry name" value="PROKAR_LIPOPROTEIN"/>
    <property type="match status" value="1"/>
</dbReference>
<evidence type="ECO:0008006" key="3">
    <source>
        <dbReference type="Google" id="ProtNLM"/>
    </source>
</evidence>
<organism evidence="1 2">
    <name type="scientific">Streptococcus suis</name>
    <dbReference type="NCBI Taxonomy" id="1307"/>
    <lineage>
        <taxon>Bacteria</taxon>
        <taxon>Bacillati</taxon>
        <taxon>Bacillota</taxon>
        <taxon>Bacilli</taxon>
        <taxon>Lactobacillales</taxon>
        <taxon>Streptococcaceae</taxon>
        <taxon>Streptococcus</taxon>
    </lineage>
</organism>
<accession>A0A822VLL0</accession>
<sequence length="286" mass="33292">MIKKIGFIFICLVLVAFSGCNKKIIGNNEFFYNPYTQKMIKYNSELKNAELWSSTRNQFQYAVGNENIYVDGNSYSNEFSLIKLEKSSTTKIYEFPKNEGFFPIGEKNGKIYFIHSYYQENGNEDYEKRKLSVFDLSTKEIQEFSNTSGLIDYGIVGEKYIYYTVYDNEKDIYSLMKIKNTDTNQIPEVIKTTLNDGLLLLENDELYYSDGNKLISNNKEYKKESVNVFYGTLLFQYYLNQDSQLCVRVTNTINNAVFVEENIIGIRIENNKVIICKMGQVVTHDL</sequence>
<dbReference type="EMBL" id="FIFJ01000010">
    <property type="protein sequence ID" value="CYT98440.1"/>
    <property type="molecule type" value="Genomic_DNA"/>
</dbReference>
<gene>
    <name evidence="1" type="ORF">ERS132356_01018</name>
</gene>
<comment type="caution">
    <text evidence="1">The sequence shown here is derived from an EMBL/GenBank/DDBJ whole genome shotgun (WGS) entry which is preliminary data.</text>
</comment>